<dbReference type="PANTHER" id="PTHR22550:SF14">
    <property type="entry name" value="VWFA DOMAIN-CONTAINING PROTEIN"/>
    <property type="match status" value="1"/>
</dbReference>
<dbReference type="Gene3D" id="3.40.50.410">
    <property type="entry name" value="von Willebrand factor, type A domain"/>
    <property type="match status" value="1"/>
</dbReference>
<keyword evidence="2" id="KW-1133">Transmembrane helix</keyword>
<dbReference type="SMART" id="SM00327">
    <property type="entry name" value="VWA"/>
    <property type="match status" value="1"/>
</dbReference>
<dbReference type="InterPro" id="IPR011990">
    <property type="entry name" value="TPR-like_helical_dom_sf"/>
</dbReference>
<feature type="region of interest" description="Disordered" evidence="1">
    <location>
        <begin position="496"/>
        <end position="565"/>
    </location>
</feature>
<dbReference type="EMBL" id="DPIY01000008">
    <property type="protein sequence ID" value="HCT57307.1"/>
    <property type="molecule type" value="Genomic_DNA"/>
</dbReference>
<dbReference type="Gene3D" id="1.25.40.10">
    <property type="entry name" value="Tetratricopeptide repeat domain"/>
    <property type="match status" value="1"/>
</dbReference>
<dbReference type="AlphaFoldDB" id="A0A3D4VAF2"/>
<dbReference type="PROSITE" id="PS50234">
    <property type="entry name" value="VWFA"/>
    <property type="match status" value="1"/>
</dbReference>
<evidence type="ECO:0000313" key="4">
    <source>
        <dbReference type="EMBL" id="HCT57307.1"/>
    </source>
</evidence>
<evidence type="ECO:0000313" key="5">
    <source>
        <dbReference type="Proteomes" id="UP000264071"/>
    </source>
</evidence>
<dbReference type="PANTHER" id="PTHR22550">
    <property type="entry name" value="SPORE GERMINATION PROTEIN"/>
    <property type="match status" value="1"/>
</dbReference>
<dbReference type="SUPFAM" id="SSF48452">
    <property type="entry name" value="TPR-like"/>
    <property type="match status" value="1"/>
</dbReference>
<reference evidence="4 5" key="1">
    <citation type="journal article" date="2018" name="Nat. Biotechnol.">
        <title>A standardized bacterial taxonomy based on genome phylogeny substantially revises the tree of life.</title>
        <authorList>
            <person name="Parks D.H."/>
            <person name="Chuvochina M."/>
            <person name="Waite D.W."/>
            <person name="Rinke C."/>
            <person name="Skarshewski A."/>
            <person name="Chaumeil P.A."/>
            <person name="Hugenholtz P."/>
        </authorList>
    </citation>
    <scope>NUCLEOTIDE SEQUENCE [LARGE SCALE GENOMIC DNA]</scope>
    <source>
        <strain evidence="4">UBA8844</strain>
    </source>
</reference>
<feature type="domain" description="VWFA" evidence="3">
    <location>
        <begin position="100"/>
        <end position="238"/>
    </location>
</feature>
<feature type="transmembrane region" description="Helical" evidence="2">
    <location>
        <begin position="15"/>
        <end position="33"/>
    </location>
</feature>
<dbReference type="InterPro" id="IPR002035">
    <property type="entry name" value="VWF_A"/>
</dbReference>
<dbReference type="Proteomes" id="UP000264071">
    <property type="component" value="Unassembled WGS sequence"/>
</dbReference>
<dbReference type="SUPFAM" id="SSF53300">
    <property type="entry name" value="vWA-like"/>
    <property type="match status" value="1"/>
</dbReference>
<protein>
    <submittedName>
        <fullName evidence="4">VWA domain-containing protein</fullName>
    </submittedName>
</protein>
<dbReference type="InterPro" id="IPR036465">
    <property type="entry name" value="vWFA_dom_sf"/>
</dbReference>
<keyword evidence="2" id="KW-0472">Membrane</keyword>
<feature type="compositionally biased region" description="Low complexity" evidence="1">
    <location>
        <begin position="515"/>
        <end position="524"/>
    </location>
</feature>
<keyword evidence="2" id="KW-0812">Transmembrane</keyword>
<dbReference type="InterPro" id="IPR050768">
    <property type="entry name" value="UPF0353/GerABKA_families"/>
</dbReference>
<accession>A0A3D4VAF2</accession>
<name>A0A3D4VAF2_9BACT</name>
<evidence type="ECO:0000256" key="2">
    <source>
        <dbReference type="SAM" id="Phobius"/>
    </source>
</evidence>
<dbReference type="Pfam" id="PF13519">
    <property type="entry name" value="VWA_2"/>
    <property type="match status" value="1"/>
</dbReference>
<evidence type="ECO:0000256" key="1">
    <source>
        <dbReference type="SAM" id="MobiDB-lite"/>
    </source>
</evidence>
<dbReference type="OMA" id="NIANTMY"/>
<gene>
    <name evidence="4" type="ORF">DGD08_08865</name>
</gene>
<evidence type="ECO:0000259" key="3">
    <source>
        <dbReference type="PROSITE" id="PS50234"/>
    </source>
</evidence>
<comment type="caution">
    <text evidence="4">The sequence shown here is derived from an EMBL/GenBank/DDBJ whole genome shotgun (WGS) entry which is preliminary data.</text>
</comment>
<organism evidence="4 5">
    <name type="scientific">Gemmatimonas aurantiaca</name>
    <dbReference type="NCBI Taxonomy" id="173480"/>
    <lineage>
        <taxon>Bacteria</taxon>
        <taxon>Pseudomonadati</taxon>
        <taxon>Gemmatimonadota</taxon>
        <taxon>Gemmatimonadia</taxon>
        <taxon>Gemmatimonadales</taxon>
        <taxon>Gemmatimonadaceae</taxon>
        <taxon>Gemmatimonas</taxon>
    </lineage>
</organism>
<feature type="compositionally biased region" description="Gly residues" evidence="1">
    <location>
        <begin position="502"/>
        <end position="514"/>
    </location>
</feature>
<sequence>MTIPLPNLPPLIFDAPWLLLLALLLPLLVWWLRRQRRDQRTARLARYASLTALTRLVVSQDAEASRRTLRLMLIAALLGLALSGPRWGLARGPMSSRGIDMAIAIDASLSMLAQDERPSRLERVKQEVRRLRAMSPADRVALIAFAGRSYILTPLTGDDGALELFLDNLDPGVVGQAGSSLSRAIRQGSELLLASDGSADRALVLLSDGESFDSAEDIESAASEAGSKGISVVTVGFGTRDGATIPVREGTIVQQKRDDAGNVVVTRYAPELLEQAAKSANGTFIAAEASDKASRIRAALRSLRTARRSIDTREDHVPRFLWFLVPALALLAWDSWRLVRRGGGTSRRPEIANASTVAALAMMVVVPGLLGSCAQSPDPAALFAEGNVPAALRAYRELIARGDTTLVTAYNLGTTLIAVDSLPEASERLEMVRRAADGEVRFRARFNAGLAALIMGRAPGNPEGERRLADARSAYRALLTDRSDYPDGKWNYELALRQTPPQGGGGGGGGGGGNNDQNEQPQPQGQGGLDQKQAEALLNSAAREERDVQGRKQRQSRTPPGGKDW</sequence>
<proteinExistence type="predicted"/>
<feature type="transmembrane region" description="Helical" evidence="2">
    <location>
        <begin position="69"/>
        <end position="89"/>
    </location>
</feature>